<evidence type="ECO:0008006" key="4">
    <source>
        <dbReference type="Google" id="ProtNLM"/>
    </source>
</evidence>
<feature type="compositionally biased region" description="Basic and acidic residues" evidence="1">
    <location>
        <begin position="215"/>
        <end position="227"/>
    </location>
</feature>
<dbReference type="KEGG" id="bgm:CAL15_13110"/>
<dbReference type="AlphaFoldDB" id="A0A1W6ZDL9"/>
<sequence>MVATDCLAPEHIHPALWRASQLSRAPGRYAPTGIPALSDQLPGGGWPRGNVVEFMVQQPGIGELQLLREALAAPDKRPIILARPPHMPQAAAWAGWGTDPSRIVWLRPERNADALWAAEQAVRSGCFACVILWQDAVRSATVRRLQLAAQAADALFILVRPMVAAEQASAAPLRLALAPAPGGVSVRVLKRRGATLDAPIFVPLYQMRRRAVDHHASLDRRAPDARNPRRPVSTLAN</sequence>
<dbReference type="InterPro" id="IPR027417">
    <property type="entry name" value="P-loop_NTPase"/>
</dbReference>
<gene>
    <name evidence="2" type="ORF">CAL15_13110</name>
</gene>
<dbReference type="EMBL" id="CP021111">
    <property type="protein sequence ID" value="ARP95240.1"/>
    <property type="molecule type" value="Genomic_DNA"/>
</dbReference>
<dbReference type="Proteomes" id="UP000194161">
    <property type="component" value="Chromosome"/>
</dbReference>
<dbReference type="STRING" id="463040.CAL15_13110"/>
<protein>
    <recommendedName>
        <fullName evidence="4">Cell division protein</fullName>
    </recommendedName>
</protein>
<name>A0A1W6ZDL9_9BORD</name>
<evidence type="ECO:0000256" key="1">
    <source>
        <dbReference type="SAM" id="MobiDB-lite"/>
    </source>
</evidence>
<accession>A0A1W6ZDL9</accession>
<dbReference type="OrthoDB" id="9811176at2"/>
<dbReference type="InterPro" id="IPR017166">
    <property type="entry name" value="UCP037290"/>
</dbReference>
<dbReference type="Gene3D" id="3.40.50.300">
    <property type="entry name" value="P-loop containing nucleotide triphosphate hydrolases"/>
    <property type="match status" value="1"/>
</dbReference>
<feature type="region of interest" description="Disordered" evidence="1">
    <location>
        <begin position="215"/>
        <end position="237"/>
    </location>
</feature>
<evidence type="ECO:0000313" key="3">
    <source>
        <dbReference type="Proteomes" id="UP000194161"/>
    </source>
</evidence>
<dbReference type="RefSeq" id="WP_086079005.1">
    <property type="nucleotide sequence ID" value="NZ_CP021111.1"/>
</dbReference>
<dbReference type="InterPro" id="IPR047610">
    <property type="entry name" value="ImuA_translesion"/>
</dbReference>
<dbReference type="NCBIfam" id="NF033429">
    <property type="entry name" value="ImuA_translesion"/>
    <property type="match status" value="1"/>
</dbReference>
<organism evidence="2 3">
    <name type="scientific">Bordetella genomosp. 13</name>
    <dbReference type="NCBI Taxonomy" id="463040"/>
    <lineage>
        <taxon>Bacteria</taxon>
        <taxon>Pseudomonadati</taxon>
        <taxon>Pseudomonadota</taxon>
        <taxon>Betaproteobacteria</taxon>
        <taxon>Burkholderiales</taxon>
        <taxon>Alcaligenaceae</taxon>
        <taxon>Bordetella</taxon>
    </lineage>
</organism>
<proteinExistence type="predicted"/>
<reference evidence="2 3" key="1">
    <citation type="submission" date="2017-05" db="EMBL/GenBank/DDBJ databases">
        <title>Complete and WGS of Bordetella genogroups.</title>
        <authorList>
            <person name="Spilker T."/>
            <person name="LiPuma J."/>
        </authorList>
    </citation>
    <scope>NUCLEOTIDE SEQUENCE [LARGE SCALE GENOMIC DNA]</scope>
    <source>
        <strain evidence="2 3">AU7206</strain>
    </source>
</reference>
<evidence type="ECO:0000313" key="2">
    <source>
        <dbReference type="EMBL" id="ARP95240.1"/>
    </source>
</evidence>
<dbReference type="SUPFAM" id="SSF52540">
    <property type="entry name" value="P-loop containing nucleoside triphosphate hydrolases"/>
    <property type="match status" value="1"/>
</dbReference>
<keyword evidence="3" id="KW-1185">Reference proteome</keyword>
<dbReference type="PIRSF" id="PIRSF037290">
    <property type="entry name" value="UCP037290"/>
    <property type="match status" value="1"/>
</dbReference>